<feature type="region of interest" description="Disordered" evidence="1">
    <location>
        <begin position="164"/>
        <end position="184"/>
    </location>
</feature>
<sequence>MTSAPKVKASSKASLHRCFFLERCRKFCGDVLSPILSFREELAAVVLYNGAQRLRERHLQFEYWQNTSDEPVGIAKPTLPINHEEFNEAEKVQVLQDYRRRQLHLLYLGATTRLNPTHMDAYLIKGLPYKRRIYEHMIAPWQGDNTTLKADLVLATQNWKGLTAAQESDKKSDKEIPQESVDAPDCPISFRQEEVDEALRLDLLLKGVNADMAGVRENIGIGSDGWVANEEYDGAVERNAYIKQQVVDQAESDEARELGLRHYPFNDHDEDE</sequence>
<comment type="caution">
    <text evidence="2">The sequence shown here is derived from an EMBL/GenBank/DDBJ whole genome shotgun (WGS) entry which is preliminary data.</text>
</comment>
<accession>A0A9P4NKM1</accession>
<evidence type="ECO:0000256" key="1">
    <source>
        <dbReference type="SAM" id="MobiDB-lite"/>
    </source>
</evidence>
<protein>
    <submittedName>
        <fullName evidence="2">Uncharacterized protein</fullName>
    </submittedName>
</protein>
<organism evidence="2 3">
    <name type="scientific">Tothia fuscella</name>
    <dbReference type="NCBI Taxonomy" id="1048955"/>
    <lineage>
        <taxon>Eukaryota</taxon>
        <taxon>Fungi</taxon>
        <taxon>Dikarya</taxon>
        <taxon>Ascomycota</taxon>
        <taxon>Pezizomycotina</taxon>
        <taxon>Dothideomycetes</taxon>
        <taxon>Pleosporomycetidae</taxon>
        <taxon>Venturiales</taxon>
        <taxon>Cylindrosympodiaceae</taxon>
        <taxon>Tothia</taxon>
    </lineage>
</organism>
<name>A0A9P4NKM1_9PEZI</name>
<evidence type="ECO:0000313" key="2">
    <source>
        <dbReference type="EMBL" id="KAF2425360.1"/>
    </source>
</evidence>
<dbReference type="Proteomes" id="UP000800235">
    <property type="component" value="Unassembled WGS sequence"/>
</dbReference>
<dbReference type="EMBL" id="MU007070">
    <property type="protein sequence ID" value="KAF2425360.1"/>
    <property type="molecule type" value="Genomic_DNA"/>
</dbReference>
<gene>
    <name evidence="2" type="ORF">EJ08DRAFT_736814</name>
</gene>
<dbReference type="GO" id="GO:0005739">
    <property type="term" value="C:mitochondrion"/>
    <property type="evidence" value="ECO:0007669"/>
    <property type="project" value="TreeGrafter"/>
</dbReference>
<dbReference type="PANTHER" id="PTHR36091:SF2">
    <property type="entry name" value="AMINOGLYCOSIDE PHOSPHOTRANSFERASE DOMAIN-CONTAINING PROTEIN"/>
    <property type="match status" value="1"/>
</dbReference>
<feature type="compositionally biased region" description="Basic and acidic residues" evidence="1">
    <location>
        <begin position="167"/>
        <end position="177"/>
    </location>
</feature>
<dbReference type="InterPro" id="IPR051035">
    <property type="entry name" value="Mito_inheritance_9"/>
</dbReference>
<keyword evidence="3" id="KW-1185">Reference proteome</keyword>
<dbReference type="PANTHER" id="PTHR36091">
    <property type="entry name" value="ALTERED INHERITANCE OF MITOCHONDRIA PROTEIN 9, MITOCHONDRIAL"/>
    <property type="match status" value="1"/>
</dbReference>
<dbReference type="OrthoDB" id="10003767at2759"/>
<proteinExistence type="predicted"/>
<evidence type="ECO:0000313" key="3">
    <source>
        <dbReference type="Proteomes" id="UP000800235"/>
    </source>
</evidence>
<dbReference type="AlphaFoldDB" id="A0A9P4NKM1"/>
<reference evidence="2" key="1">
    <citation type="journal article" date="2020" name="Stud. Mycol.">
        <title>101 Dothideomycetes genomes: a test case for predicting lifestyles and emergence of pathogens.</title>
        <authorList>
            <person name="Haridas S."/>
            <person name="Albert R."/>
            <person name="Binder M."/>
            <person name="Bloem J."/>
            <person name="Labutti K."/>
            <person name="Salamov A."/>
            <person name="Andreopoulos B."/>
            <person name="Baker S."/>
            <person name="Barry K."/>
            <person name="Bills G."/>
            <person name="Bluhm B."/>
            <person name="Cannon C."/>
            <person name="Castanera R."/>
            <person name="Culley D."/>
            <person name="Daum C."/>
            <person name="Ezra D."/>
            <person name="Gonzalez J."/>
            <person name="Henrissat B."/>
            <person name="Kuo A."/>
            <person name="Liang C."/>
            <person name="Lipzen A."/>
            <person name="Lutzoni F."/>
            <person name="Magnuson J."/>
            <person name="Mondo S."/>
            <person name="Nolan M."/>
            <person name="Ohm R."/>
            <person name="Pangilinan J."/>
            <person name="Park H.-J."/>
            <person name="Ramirez L."/>
            <person name="Alfaro M."/>
            <person name="Sun H."/>
            <person name="Tritt A."/>
            <person name="Yoshinaga Y."/>
            <person name="Zwiers L.-H."/>
            <person name="Turgeon B."/>
            <person name="Goodwin S."/>
            <person name="Spatafora J."/>
            <person name="Crous P."/>
            <person name="Grigoriev I."/>
        </authorList>
    </citation>
    <scope>NUCLEOTIDE SEQUENCE</scope>
    <source>
        <strain evidence="2">CBS 130266</strain>
    </source>
</reference>